<feature type="binding site" evidence="7">
    <location>
        <position position="289"/>
    </location>
    <ligand>
        <name>glyoxylate</name>
        <dbReference type="ChEBI" id="CHEBI:36655"/>
    </ligand>
</feature>
<dbReference type="CDD" id="cd02809">
    <property type="entry name" value="alpha_hydroxyacid_oxid_FMN"/>
    <property type="match status" value="1"/>
</dbReference>
<name>A0A432V395_9HYPH</name>
<evidence type="ECO:0000256" key="5">
    <source>
        <dbReference type="ARBA" id="ARBA00024042"/>
    </source>
</evidence>
<evidence type="ECO:0000256" key="6">
    <source>
        <dbReference type="PIRSR" id="PIRSR000138-1"/>
    </source>
</evidence>
<dbReference type="OrthoDB" id="9770452at2"/>
<dbReference type="GO" id="GO:0004459">
    <property type="term" value="F:L-lactate dehydrogenase (NAD+) activity"/>
    <property type="evidence" value="ECO:0007669"/>
    <property type="project" value="TreeGrafter"/>
</dbReference>
<evidence type="ECO:0000256" key="1">
    <source>
        <dbReference type="ARBA" id="ARBA00001917"/>
    </source>
</evidence>
<protein>
    <submittedName>
        <fullName evidence="9">Alpha-hydroxy-acid oxidizing protein</fullName>
    </submittedName>
</protein>
<feature type="binding site" evidence="7">
    <location>
        <position position="116"/>
    </location>
    <ligand>
        <name>FMN</name>
        <dbReference type="ChEBI" id="CHEBI:58210"/>
    </ligand>
</feature>
<dbReference type="InterPro" id="IPR037396">
    <property type="entry name" value="FMN_HAD"/>
</dbReference>
<keyword evidence="4" id="KW-0560">Oxidoreductase</keyword>
<comment type="cofactor">
    <cofactor evidence="1">
        <name>FMN</name>
        <dbReference type="ChEBI" id="CHEBI:58210"/>
    </cofactor>
</comment>
<accession>A0A432V395</accession>
<proteinExistence type="inferred from homology"/>
<dbReference type="GO" id="GO:0010181">
    <property type="term" value="F:FMN binding"/>
    <property type="evidence" value="ECO:0007669"/>
    <property type="project" value="InterPro"/>
</dbReference>
<dbReference type="InterPro" id="IPR013785">
    <property type="entry name" value="Aldolase_TIM"/>
</dbReference>
<keyword evidence="10" id="KW-1185">Reference proteome</keyword>
<evidence type="ECO:0000256" key="2">
    <source>
        <dbReference type="ARBA" id="ARBA00022630"/>
    </source>
</evidence>
<comment type="caution">
    <text evidence="9">The sequence shown here is derived from an EMBL/GenBank/DDBJ whole genome shotgun (WGS) entry which is preliminary data.</text>
</comment>
<dbReference type="EMBL" id="RKST01000017">
    <property type="protein sequence ID" value="RUM96626.1"/>
    <property type="molecule type" value="Genomic_DNA"/>
</dbReference>
<dbReference type="InterPro" id="IPR008259">
    <property type="entry name" value="FMN_hydac_DH_AS"/>
</dbReference>
<feature type="binding site" evidence="7">
    <location>
        <begin position="317"/>
        <end position="321"/>
    </location>
    <ligand>
        <name>FMN</name>
        <dbReference type="ChEBI" id="CHEBI:58210"/>
    </ligand>
</feature>
<feature type="binding site" evidence="7">
    <location>
        <position position="138"/>
    </location>
    <ligand>
        <name>FMN</name>
        <dbReference type="ChEBI" id="CHEBI:58210"/>
    </ligand>
</feature>
<keyword evidence="3 7" id="KW-0288">FMN</keyword>
<feature type="binding site" evidence="7">
    <location>
        <position position="286"/>
    </location>
    <ligand>
        <name>glyoxylate</name>
        <dbReference type="ChEBI" id="CHEBI:36655"/>
    </ligand>
</feature>
<keyword evidence="2 7" id="KW-0285">Flavoprotein</keyword>
<dbReference type="Pfam" id="PF01070">
    <property type="entry name" value="FMN_dh"/>
    <property type="match status" value="1"/>
</dbReference>
<dbReference type="Gene3D" id="3.20.20.70">
    <property type="entry name" value="Aldolase class I"/>
    <property type="match status" value="1"/>
</dbReference>
<dbReference type="AlphaFoldDB" id="A0A432V395"/>
<feature type="binding site" evidence="7">
    <location>
        <position position="262"/>
    </location>
    <ligand>
        <name>FMN</name>
        <dbReference type="ChEBI" id="CHEBI:58210"/>
    </ligand>
</feature>
<dbReference type="PANTHER" id="PTHR10578">
    <property type="entry name" value="S -2-HYDROXY-ACID OXIDASE-RELATED"/>
    <property type="match status" value="1"/>
</dbReference>
<feature type="binding site" evidence="7">
    <location>
        <position position="166"/>
    </location>
    <ligand>
        <name>FMN</name>
        <dbReference type="ChEBI" id="CHEBI:58210"/>
    </ligand>
</feature>
<dbReference type="InterPro" id="IPR000262">
    <property type="entry name" value="FMN-dep_DH"/>
</dbReference>
<feature type="active site" description="Proton acceptor" evidence="6">
    <location>
        <position position="286"/>
    </location>
</feature>
<evidence type="ECO:0000256" key="7">
    <source>
        <dbReference type="PIRSR" id="PIRSR000138-2"/>
    </source>
</evidence>
<feature type="binding site" evidence="7">
    <location>
        <begin position="340"/>
        <end position="341"/>
    </location>
    <ligand>
        <name>FMN</name>
        <dbReference type="ChEBI" id="CHEBI:58210"/>
    </ligand>
</feature>
<feature type="binding site" evidence="7">
    <location>
        <position position="175"/>
    </location>
    <ligand>
        <name>glyoxylate</name>
        <dbReference type="ChEBI" id="CHEBI:36655"/>
    </ligand>
</feature>
<reference evidence="9 10" key="1">
    <citation type="submission" date="2018-11" db="EMBL/GenBank/DDBJ databases">
        <title>Pseudaminobacter arsenicus sp. nov., an arsenic-resistant bacterium isolated from arsenic-rich aquifers.</title>
        <authorList>
            <person name="Mu Y."/>
        </authorList>
    </citation>
    <scope>NUCLEOTIDE SEQUENCE [LARGE SCALE GENOMIC DNA]</scope>
    <source>
        <strain evidence="9 10">CB3</strain>
    </source>
</reference>
<dbReference type="GO" id="GO:0005886">
    <property type="term" value="C:plasma membrane"/>
    <property type="evidence" value="ECO:0007669"/>
    <property type="project" value="TreeGrafter"/>
</dbReference>
<dbReference type="SUPFAM" id="SSF51395">
    <property type="entry name" value="FMN-linked oxidoreductases"/>
    <property type="match status" value="1"/>
</dbReference>
<comment type="similarity">
    <text evidence="5">Belongs to the FMN-dependent alpha-hydroxy acid dehydrogenase family.</text>
</comment>
<evidence type="ECO:0000256" key="3">
    <source>
        <dbReference type="ARBA" id="ARBA00022643"/>
    </source>
</evidence>
<sequence>MRFLTSVAGSRSAYSIEDLRSRARDRLPRAVFDFFDGGAEDERALRANRAAYAGHRLVPYVLRDVSEISVASDILGKPSALPLAVGPTGAAGFGWRKGDIAIARAAAKAGIPYGLSTSATASIEEIAAAIPKGRRWFQAYILKNRAFTEKLIARARAAGFEALMITVDLPVGGKRERDYRNDFSIPFRFTRRNLLDFALHPKWSLPMLLRGVPKMPNLIGLDATATDSKALASSVGRNYDPSFDWDDLRRVRDLWDGKLIVKGVMRVSDAERVARLGCDALVVSNHGGRQLDAGLATLDALGPIASAVGSELEVMVDGGIRRGTDIVVALALGAKAVLIGRPTLYGMCANGEAGAIRALDILHDEFRRTMQLCGLTCVSQVSSDIFRTD</sequence>
<dbReference type="PIRSF" id="PIRSF000138">
    <property type="entry name" value="Al-hdrx_acd_dh"/>
    <property type="match status" value="1"/>
</dbReference>
<dbReference type="GO" id="GO:0009060">
    <property type="term" value="P:aerobic respiration"/>
    <property type="evidence" value="ECO:0007669"/>
    <property type="project" value="TreeGrafter"/>
</dbReference>
<feature type="binding site" evidence="7">
    <location>
        <begin position="87"/>
        <end position="89"/>
    </location>
    <ligand>
        <name>FMN</name>
        <dbReference type="ChEBI" id="CHEBI:58210"/>
    </ligand>
</feature>
<evidence type="ECO:0000259" key="8">
    <source>
        <dbReference type="PROSITE" id="PS51349"/>
    </source>
</evidence>
<dbReference type="RefSeq" id="WP_128627680.1">
    <property type="nucleotide sequence ID" value="NZ_RKST01000017.1"/>
</dbReference>
<evidence type="ECO:0000256" key="4">
    <source>
        <dbReference type="ARBA" id="ARBA00023002"/>
    </source>
</evidence>
<feature type="binding site" evidence="7">
    <location>
        <position position="284"/>
    </location>
    <ligand>
        <name>FMN</name>
        <dbReference type="ChEBI" id="CHEBI:58210"/>
    </ligand>
</feature>
<dbReference type="FunFam" id="3.20.20.70:FF:000029">
    <property type="entry name" value="L-lactate dehydrogenase"/>
    <property type="match status" value="1"/>
</dbReference>
<evidence type="ECO:0000313" key="9">
    <source>
        <dbReference type="EMBL" id="RUM96626.1"/>
    </source>
</evidence>
<evidence type="ECO:0000313" key="10">
    <source>
        <dbReference type="Proteomes" id="UP000281647"/>
    </source>
</evidence>
<organism evidence="9 10">
    <name type="scientific">Borborobacter arsenicus</name>
    <dbReference type="NCBI Taxonomy" id="1851146"/>
    <lineage>
        <taxon>Bacteria</taxon>
        <taxon>Pseudomonadati</taxon>
        <taxon>Pseudomonadota</taxon>
        <taxon>Alphaproteobacteria</taxon>
        <taxon>Hyphomicrobiales</taxon>
        <taxon>Phyllobacteriaceae</taxon>
        <taxon>Borborobacter</taxon>
    </lineage>
</organism>
<dbReference type="Proteomes" id="UP000281647">
    <property type="component" value="Unassembled WGS sequence"/>
</dbReference>
<gene>
    <name evidence="9" type="ORF">EET67_16695</name>
</gene>
<dbReference type="PROSITE" id="PS51349">
    <property type="entry name" value="FMN_HYDROXY_ACID_DH_2"/>
    <property type="match status" value="1"/>
</dbReference>
<dbReference type="InterPro" id="IPR012133">
    <property type="entry name" value="Alpha-hydoxy_acid_DH_FMN"/>
</dbReference>
<feature type="binding site" evidence="7">
    <location>
        <position position="140"/>
    </location>
    <ligand>
        <name>glyoxylate</name>
        <dbReference type="ChEBI" id="CHEBI:36655"/>
    </ligand>
</feature>
<feature type="domain" description="FMN hydroxy acid dehydrogenase" evidence="8">
    <location>
        <begin position="8"/>
        <end position="389"/>
    </location>
</feature>
<dbReference type="PANTHER" id="PTHR10578:SF107">
    <property type="entry name" value="2-HYDROXYACID OXIDASE 1"/>
    <property type="match status" value="1"/>
</dbReference>
<dbReference type="PROSITE" id="PS00557">
    <property type="entry name" value="FMN_HYDROXY_ACID_DH_1"/>
    <property type="match status" value="1"/>
</dbReference>